<feature type="non-terminal residue" evidence="4">
    <location>
        <position position="1"/>
    </location>
</feature>
<dbReference type="Pfam" id="PF00115">
    <property type="entry name" value="COX1"/>
    <property type="match status" value="1"/>
</dbReference>
<gene>
    <name evidence="4" type="ORF">ENJ61_02140</name>
</gene>
<dbReference type="InterPro" id="IPR023616">
    <property type="entry name" value="Cyt_c_oxase-like_su1_dom"/>
</dbReference>
<name>A0A7C5L8R6_AQUAO</name>
<dbReference type="EMBL" id="DRNB01000072">
    <property type="protein sequence ID" value="HHJ63683.1"/>
    <property type="molecule type" value="Genomic_DNA"/>
</dbReference>
<evidence type="ECO:0000259" key="3">
    <source>
        <dbReference type="PROSITE" id="PS50855"/>
    </source>
</evidence>
<reference evidence="4" key="1">
    <citation type="journal article" date="2020" name="mSystems">
        <title>Genome- and Community-Level Interaction Insights into Carbon Utilization and Element Cycling Functions of Hydrothermarchaeota in Hydrothermal Sediment.</title>
        <authorList>
            <person name="Zhou Z."/>
            <person name="Liu Y."/>
            <person name="Xu W."/>
            <person name="Pan J."/>
            <person name="Luo Z.H."/>
            <person name="Li M."/>
        </authorList>
    </citation>
    <scope>NUCLEOTIDE SEQUENCE [LARGE SCALE GENOMIC DNA]</scope>
    <source>
        <strain evidence="4">HyVt-501</strain>
    </source>
</reference>
<dbReference type="Proteomes" id="UP000885792">
    <property type="component" value="Unassembled WGS sequence"/>
</dbReference>
<evidence type="ECO:0000256" key="1">
    <source>
        <dbReference type="ARBA" id="ARBA00022660"/>
    </source>
</evidence>
<feature type="transmembrane region" description="Helical" evidence="2">
    <location>
        <begin position="57"/>
        <end position="80"/>
    </location>
</feature>
<evidence type="ECO:0000313" key="4">
    <source>
        <dbReference type="EMBL" id="HHJ63683.1"/>
    </source>
</evidence>
<dbReference type="GO" id="GO:0020037">
    <property type="term" value="F:heme binding"/>
    <property type="evidence" value="ECO:0007669"/>
    <property type="project" value="InterPro"/>
</dbReference>
<keyword evidence="1" id="KW-0679">Respiratory chain</keyword>
<keyword evidence="1" id="KW-0249">Electron transport</keyword>
<dbReference type="InterPro" id="IPR000883">
    <property type="entry name" value="Cyt_C_Oxase_1"/>
</dbReference>
<dbReference type="AlphaFoldDB" id="A0A7C5L8R6"/>
<dbReference type="GO" id="GO:0009060">
    <property type="term" value="P:aerobic respiration"/>
    <property type="evidence" value="ECO:0007669"/>
    <property type="project" value="InterPro"/>
</dbReference>
<keyword evidence="2" id="KW-0472">Membrane</keyword>
<evidence type="ECO:0000256" key="2">
    <source>
        <dbReference type="SAM" id="Phobius"/>
    </source>
</evidence>
<feature type="domain" description="Cytochrome oxidase subunit I profile" evidence="3">
    <location>
        <begin position="1"/>
        <end position="135"/>
    </location>
</feature>
<dbReference type="PROSITE" id="PS50855">
    <property type="entry name" value="COX1"/>
    <property type="match status" value="1"/>
</dbReference>
<accession>A0A7C5L8R6</accession>
<feature type="transmembrane region" description="Helical" evidence="2">
    <location>
        <begin position="25"/>
        <end position="45"/>
    </location>
</feature>
<keyword evidence="1" id="KW-0813">Transport</keyword>
<dbReference type="Gene3D" id="1.20.210.10">
    <property type="entry name" value="Cytochrome c oxidase-like, subunit I domain"/>
    <property type="match status" value="1"/>
</dbReference>
<protein>
    <recommendedName>
        <fullName evidence="3">Cytochrome oxidase subunit I profile domain-containing protein</fullName>
    </recommendedName>
</protein>
<organism evidence="4">
    <name type="scientific">Aquifex aeolicus</name>
    <dbReference type="NCBI Taxonomy" id="63363"/>
    <lineage>
        <taxon>Bacteria</taxon>
        <taxon>Pseudomonadati</taxon>
        <taxon>Aquificota</taxon>
        <taxon>Aquificia</taxon>
        <taxon>Aquificales</taxon>
        <taxon>Aquificaceae</taxon>
        <taxon>Aquifex</taxon>
    </lineage>
</organism>
<proteinExistence type="predicted"/>
<feature type="transmembrane region" description="Helical" evidence="2">
    <location>
        <begin position="100"/>
        <end position="124"/>
    </location>
</feature>
<dbReference type="InterPro" id="IPR036927">
    <property type="entry name" value="Cyt_c_oxase-like_su1_sf"/>
</dbReference>
<dbReference type="GO" id="GO:0016020">
    <property type="term" value="C:membrane"/>
    <property type="evidence" value="ECO:0007669"/>
    <property type="project" value="InterPro"/>
</dbReference>
<comment type="caution">
    <text evidence="4">The sequence shown here is derived from an EMBL/GenBank/DDBJ whole genome shotgun (WGS) entry which is preliminary data.</text>
</comment>
<keyword evidence="2" id="KW-1133">Transmembrane helix</keyword>
<sequence length="135" mass="15073">YAAVIDSTIVVNNQFHNTLWVPAHFHTYFLLGFYPILWGFLYYVAGSARETLAKFGFASYVMGAAGFLAMFYVAGALGVPRRYAEYSTFPIESLYNVAQALPKVAVIFVLYVIFGFIIMTFSIFTGMGQRASTRA</sequence>
<keyword evidence="2" id="KW-0812">Transmembrane</keyword>
<dbReference type="SUPFAM" id="SSF81442">
    <property type="entry name" value="Cytochrome c oxidase subunit I-like"/>
    <property type="match status" value="1"/>
</dbReference>
<dbReference type="GO" id="GO:0004129">
    <property type="term" value="F:cytochrome-c oxidase activity"/>
    <property type="evidence" value="ECO:0007669"/>
    <property type="project" value="InterPro"/>
</dbReference>